<dbReference type="PROSITE" id="PS50157">
    <property type="entry name" value="ZINC_FINGER_C2H2_2"/>
    <property type="match status" value="9"/>
</dbReference>
<dbReference type="OrthoDB" id="6055153at2759"/>
<feature type="domain" description="C2H2-type" evidence="8">
    <location>
        <begin position="585"/>
        <end position="613"/>
    </location>
</feature>
<evidence type="ECO:0000313" key="10">
    <source>
        <dbReference type="Proteomes" id="UP000005408"/>
    </source>
</evidence>
<dbReference type="OMA" id="PRCEFIT"/>
<evidence type="ECO:0000256" key="6">
    <source>
        <dbReference type="PROSITE-ProRule" id="PRU00042"/>
    </source>
</evidence>
<proteinExistence type="predicted"/>
<dbReference type="Proteomes" id="UP000005408">
    <property type="component" value="Unassembled WGS sequence"/>
</dbReference>
<feature type="compositionally biased region" description="Acidic residues" evidence="7">
    <location>
        <begin position="125"/>
        <end position="141"/>
    </location>
</feature>
<dbReference type="PANTHER" id="PTHR24393:SF34">
    <property type="entry name" value="PR_SET DOMAIN 13"/>
    <property type="match status" value="1"/>
</dbReference>
<feature type="domain" description="C2H2-type" evidence="8">
    <location>
        <begin position="674"/>
        <end position="702"/>
    </location>
</feature>
<feature type="domain" description="C2H2-type" evidence="8">
    <location>
        <begin position="336"/>
        <end position="364"/>
    </location>
</feature>
<dbReference type="SMART" id="SM00355">
    <property type="entry name" value="ZnF_C2H2"/>
    <property type="match status" value="12"/>
</dbReference>
<dbReference type="InterPro" id="IPR036236">
    <property type="entry name" value="Znf_C2H2_sf"/>
</dbReference>
<dbReference type="Pfam" id="PF00096">
    <property type="entry name" value="zf-C2H2"/>
    <property type="match status" value="3"/>
</dbReference>
<dbReference type="PROSITE" id="PS00028">
    <property type="entry name" value="ZINC_FINGER_C2H2_1"/>
    <property type="match status" value="10"/>
</dbReference>
<feature type="domain" description="C2H2-type" evidence="8">
    <location>
        <begin position="438"/>
        <end position="467"/>
    </location>
</feature>
<feature type="compositionally biased region" description="Acidic residues" evidence="7">
    <location>
        <begin position="372"/>
        <end position="389"/>
    </location>
</feature>
<dbReference type="InterPro" id="IPR013087">
    <property type="entry name" value="Znf_C2H2_type"/>
</dbReference>
<feature type="domain" description="C2H2-type" evidence="8">
    <location>
        <begin position="549"/>
        <end position="571"/>
    </location>
</feature>
<dbReference type="FunFam" id="3.30.160.60:FF:000446">
    <property type="entry name" value="Zinc finger protein"/>
    <property type="match status" value="1"/>
</dbReference>
<evidence type="ECO:0000313" key="9">
    <source>
        <dbReference type="EnsemblMetazoa" id="G25084.4:cds"/>
    </source>
</evidence>
<dbReference type="GO" id="GO:0005634">
    <property type="term" value="C:nucleus"/>
    <property type="evidence" value="ECO:0007669"/>
    <property type="project" value="UniProtKB-SubCell"/>
</dbReference>
<evidence type="ECO:0000256" key="1">
    <source>
        <dbReference type="ARBA" id="ARBA00022723"/>
    </source>
</evidence>
<evidence type="ECO:0000256" key="7">
    <source>
        <dbReference type="SAM" id="MobiDB-lite"/>
    </source>
</evidence>
<name>A0A8W8KS85_MAGGI</name>
<dbReference type="Gene3D" id="3.30.160.60">
    <property type="entry name" value="Classic Zinc Finger"/>
    <property type="match status" value="6"/>
</dbReference>
<dbReference type="GO" id="GO:0008270">
    <property type="term" value="F:zinc ion binding"/>
    <property type="evidence" value="ECO:0007669"/>
    <property type="project" value="UniProtKB-KW"/>
</dbReference>
<evidence type="ECO:0000256" key="5">
    <source>
        <dbReference type="ARBA" id="ARBA00023242"/>
    </source>
</evidence>
<evidence type="ECO:0000256" key="2">
    <source>
        <dbReference type="ARBA" id="ARBA00022737"/>
    </source>
</evidence>
<dbReference type="GO" id="GO:0000978">
    <property type="term" value="F:RNA polymerase II cis-regulatory region sequence-specific DNA binding"/>
    <property type="evidence" value="ECO:0007669"/>
    <property type="project" value="TreeGrafter"/>
</dbReference>
<keyword evidence="4" id="KW-0862">Zinc</keyword>
<accession>A0A8W8KS85</accession>
<feature type="region of interest" description="Disordered" evidence="7">
    <location>
        <begin position="363"/>
        <end position="397"/>
    </location>
</feature>
<keyword evidence="10" id="KW-1185">Reference proteome</keyword>
<dbReference type="EnsemblMetazoa" id="G25084.4">
    <property type="protein sequence ID" value="G25084.4:cds"/>
    <property type="gene ID" value="G25084"/>
</dbReference>
<protein>
    <recommendedName>
        <fullName evidence="8">C2H2-type domain-containing protein</fullName>
    </recommendedName>
</protein>
<dbReference type="SUPFAM" id="SSF57667">
    <property type="entry name" value="beta-beta-alpha zinc fingers"/>
    <property type="match status" value="4"/>
</dbReference>
<feature type="domain" description="C2H2-type" evidence="8">
    <location>
        <begin position="645"/>
        <end position="673"/>
    </location>
</feature>
<feature type="domain" description="C2H2-type" evidence="8">
    <location>
        <begin position="744"/>
        <end position="771"/>
    </location>
</feature>
<evidence type="ECO:0000256" key="3">
    <source>
        <dbReference type="ARBA" id="ARBA00022771"/>
    </source>
</evidence>
<dbReference type="AlphaFoldDB" id="A0A8W8KS85"/>
<keyword evidence="3 6" id="KW-0863">Zinc-finger</keyword>
<feature type="domain" description="C2H2-type" evidence="8">
    <location>
        <begin position="266"/>
        <end position="289"/>
    </location>
</feature>
<sequence>MEPLLTEDSEVVSKLLKDSMFSDIDALLVKLHSSEEESLLITANGTTIHILGSEKGKDFLVQDEGLAMRFHKFCFGDVNVKSEMEQSPSSRDQNIIPEVSDVIKPKRKRGRPPKVAKKLEIVEKDEDPHLEEDDEITEEDITANTDNSEAETECKVTRSGRRVKRKTLESLGYVSLEKKKKIRGTSPESVTIDVPAKSPSKTNVSNAKCISQTKVAVEEKDEEWKESTHGKDEIQEITETTESLEASGTENSCETQTIPKKRKGHHICQTCGEKFSTQELIENHLRINHPEVWSKILEEETDILVSLGKHDTVSESPKRKEEKKSLAEKRKEEILYDCQQCEGKFKTTKMLEKHVELMHADDFSSSKRVETEDQSSDILDENEVDDSNEDNSHSSNAEMRKIVKIKKKMAGFNPLSVALKVNERTYKIHDNFVKGSVFKCYTCEETFDDIAFLIKHMKQTRHDGLQKSSEEVMRTLITVSKKKKPNVYKCSHCRVEYFIKENCLHHIKENNCQPVWKRNCPMRNCDLIFDNNNFFMNHMETFHETTYPFFCQNCNKTFQRIREFESHRNYHRRINNSQLNPSLPVMCNECGLRFPNNFDLKQHKLDVHEANKKFKCEVCDRKFRREDNMKIHLRTHKKREDDPELQCKICQKYLCSKDSLKLHTKYMHSDEKPCVCEICGHRTRQMGSLQYHMKVRHSDERPYECEWEGCNKSFKIYQVWQSHSQNHALAIGNIEKAKSYGRLHHCDICFRYFNCRTDMSNHMLIHSNEKSIKCEICQTTVKRWGSLKRHMMNVHNKVISGGLSAMKMQEGESPRMRADKRVLSIRKPKTYHMVHTQVKSSPMGIPDITILKQEPESVELEEADYQTETTYELQNSDAQEQLLQILANASSDITKIEQAASSSVNPAGRDFVSEANSQTEIMEEVKEYQIEETTDEVCLDSAGEQVIYLNSLPNELVTAQDTGGVIYAIRNSDGSLSLQLSTENS</sequence>
<reference evidence="9" key="1">
    <citation type="submission" date="2022-08" db="UniProtKB">
        <authorList>
            <consortium name="EnsemblMetazoa"/>
        </authorList>
    </citation>
    <scope>IDENTIFICATION</scope>
    <source>
        <strain evidence="9">05x7-T-G4-1.051#20</strain>
    </source>
</reference>
<keyword evidence="1" id="KW-0479">Metal-binding</keyword>
<evidence type="ECO:0000259" key="8">
    <source>
        <dbReference type="PROSITE" id="PS50157"/>
    </source>
</evidence>
<keyword evidence="5" id="KW-0539">Nucleus</keyword>
<dbReference type="PANTHER" id="PTHR24393">
    <property type="entry name" value="ZINC FINGER PROTEIN"/>
    <property type="match status" value="1"/>
</dbReference>
<keyword evidence="2" id="KW-0677">Repeat</keyword>
<feature type="domain" description="C2H2-type" evidence="8">
    <location>
        <begin position="614"/>
        <end position="641"/>
    </location>
</feature>
<feature type="region of interest" description="Disordered" evidence="7">
    <location>
        <begin position="125"/>
        <end position="159"/>
    </location>
</feature>
<dbReference type="GO" id="GO:0001228">
    <property type="term" value="F:DNA-binding transcription activator activity, RNA polymerase II-specific"/>
    <property type="evidence" value="ECO:0007669"/>
    <property type="project" value="TreeGrafter"/>
</dbReference>
<organism evidence="9 10">
    <name type="scientific">Magallana gigas</name>
    <name type="common">Pacific oyster</name>
    <name type="synonym">Crassostrea gigas</name>
    <dbReference type="NCBI Taxonomy" id="29159"/>
    <lineage>
        <taxon>Eukaryota</taxon>
        <taxon>Metazoa</taxon>
        <taxon>Spiralia</taxon>
        <taxon>Lophotrochozoa</taxon>
        <taxon>Mollusca</taxon>
        <taxon>Bivalvia</taxon>
        <taxon>Autobranchia</taxon>
        <taxon>Pteriomorphia</taxon>
        <taxon>Ostreida</taxon>
        <taxon>Ostreoidea</taxon>
        <taxon>Ostreidae</taxon>
        <taxon>Magallana</taxon>
    </lineage>
</organism>
<evidence type="ECO:0000256" key="4">
    <source>
        <dbReference type="ARBA" id="ARBA00022833"/>
    </source>
</evidence>